<comment type="caution">
    <text evidence="3">The sequence shown here is derived from an EMBL/GenBank/DDBJ whole genome shotgun (WGS) entry which is preliminary data.</text>
</comment>
<reference evidence="3" key="1">
    <citation type="submission" date="2020-06" db="EMBL/GenBank/DDBJ databases">
        <authorList>
            <person name="Li T."/>
            <person name="Hu X."/>
            <person name="Zhang T."/>
            <person name="Song X."/>
            <person name="Zhang H."/>
            <person name="Dai N."/>
            <person name="Sheng W."/>
            <person name="Hou X."/>
            <person name="Wei L."/>
        </authorList>
    </citation>
    <scope>NUCLEOTIDE SEQUENCE</scope>
    <source>
        <strain evidence="3">G02</strain>
        <tissue evidence="3">Leaf</tissue>
    </source>
</reference>
<keyword evidence="2" id="KW-0472">Membrane</keyword>
<keyword evidence="2" id="KW-1133">Transmembrane helix</keyword>
<dbReference type="AlphaFoldDB" id="A0AAW2TJB4"/>
<sequence length="81" mass="9065">MALELEEEKKAQAEREKRLQEQAKKIENLSSMVFCANREETSVIYKKVCLLSSAVLFATCMLLANMSEVILHAVGSFGNIV</sequence>
<gene>
    <name evidence="3" type="ORF">Sradi_2123400</name>
</gene>
<organism evidence="3">
    <name type="scientific">Sesamum radiatum</name>
    <name type="common">Black benniseed</name>
    <dbReference type="NCBI Taxonomy" id="300843"/>
    <lineage>
        <taxon>Eukaryota</taxon>
        <taxon>Viridiplantae</taxon>
        <taxon>Streptophyta</taxon>
        <taxon>Embryophyta</taxon>
        <taxon>Tracheophyta</taxon>
        <taxon>Spermatophyta</taxon>
        <taxon>Magnoliopsida</taxon>
        <taxon>eudicotyledons</taxon>
        <taxon>Gunneridae</taxon>
        <taxon>Pentapetalae</taxon>
        <taxon>asterids</taxon>
        <taxon>lamiids</taxon>
        <taxon>Lamiales</taxon>
        <taxon>Pedaliaceae</taxon>
        <taxon>Sesamum</taxon>
    </lineage>
</organism>
<feature type="coiled-coil region" evidence="1">
    <location>
        <begin position="2"/>
        <end position="29"/>
    </location>
</feature>
<keyword evidence="2" id="KW-0812">Transmembrane</keyword>
<evidence type="ECO:0000313" key="3">
    <source>
        <dbReference type="EMBL" id="KAL0404826.1"/>
    </source>
</evidence>
<name>A0AAW2TJB4_SESRA</name>
<proteinExistence type="predicted"/>
<dbReference type="EMBL" id="JACGWJ010000008">
    <property type="protein sequence ID" value="KAL0404826.1"/>
    <property type="molecule type" value="Genomic_DNA"/>
</dbReference>
<evidence type="ECO:0000256" key="1">
    <source>
        <dbReference type="SAM" id="Coils"/>
    </source>
</evidence>
<feature type="transmembrane region" description="Helical" evidence="2">
    <location>
        <begin position="48"/>
        <end position="66"/>
    </location>
</feature>
<accession>A0AAW2TJB4</accession>
<protein>
    <submittedName>
        <fullName evidence="3">Uncharacterized protein</fullName>
    </submittedName>
</protein>
<evidence type="ECO:0000256" key="2">
    <source>
        <dbReference type="SAM" id="Phobius"/>
    </source>
</evidence>
<reference evidence="3" key="2">
    <citation type="journal article" date="2024" name="Plant">
        <title>Genomic evolution and insights into agronomic trait innovations of Sesamum species.</title>
        <authorList>
            <person name="Miao H."/>
            <person name="Wang L."/>
            <person name="Qu L."/>
            <person name="Liu H."/>
            <person name="Sun Y."/>
            <person name="Le M."/>
            <person name="Wang Q."/>
            <person name="Wei S."/>
            <person name="Zheng Y."/>
            <person name="Lin W."/>
            <person name="Duan Y."/>
            <person name="Cao H."/>
            <person name="Xiong S."/>
            <person name="Wang X."/>
            <person name="Wei L."/>
            <person name="Li C."/>
            <person name="Ma Q."/>
            <person name="Ju M."/>
            <person name="Zhao R."/>
            <person name="Li G."/>
            <person name="Mu C."/>
            <person name="Tian Q."/>
            <person name="Mei H."/>
            <person name="Zhang T."/>
            <person name="Gao T."/>
            <person name="Zhang H."/>
        </authorList>
    </citation>
    <scope>NUCLEOTIDE SEQUENCE</scope>
    <source>
        <strain evidence="3">G02</strain>
    </source>
</reference>
<keyword evidence="1" id="KW-0175">Coiled coil</keyword>